<dbReference type="AlphaFoldDB" id="A0A436ZRD3"/>
<comment type="subunit">
    <text evidence="11">Component of the ubiquinol-cytochrome c oxidoreductase (cytochrome b-c1 complex, complex III, CIII), a multisubunit enzyme composed of 3 respiratory subunits cytochrome b, cytochrome c1 and Rieske protein, 2 core protein subunits, and additional low-molecular weight protein subunits. The complex exists as an obligatory dimer and forms supercomplexes (SCs) in the inner mitochondrial membrane with cytochrome c oxidase (complex IV, CIV).</text>
</comment>
<keyword evidence="7 11" id="KW-0249">Electron transport</keyword>
<sequence length="97" mass="10799">MGGGGKPGPNNWLGNWGNFGLARQRGIIQYTLAANRQRATAGALHGAIFNGWRRFRGQVLYVVPPFVGIYYLMEWANHRNEFLNSKAGQALYGDSEE</sequence>
<keyword evidence="5" id="KW-0812">Transmembrane</keyword>
<organism evidence="12 13">
    <name type="scientific">Arthrobotrys flagrans</name>
    <name type="common">Nematode-trapping fungus</name>
    <name type="synonym">Trichothecium flagrans</name>
    <dbReference type="NCBI Taxonomy" id="97331"/>
    <lineage>
        <taxon>Eukaryota</taxon>
        <taxon>Fungi</taxon>
        <taxon>Dikarya</taxon>
        <taxon>Ascomycota</taxon>
        <taxon>Pezizomycotina</taxon>
        <taxon>Orbiliomycetes</taxon>
        <taxon>Orbiliales</taxon>
        <taxon>Orbiliaceae</taxon>
        <taxon>Arthrobotrys</taxon>
    </lineage>
</organism>
<evidence type="ECO:0000256" key="3">
    <source>
        <dbReference type="ARBA" id="ARBA00022448"/>
    </source>
</evidence>
<keyword evidence="4 11" id="KW-0679">Respiratory chain</keyword>
<comment type="similarity">
    <text evidence="2 11">Belongs to the UQCRQ/QCR8 family.</text>
</comment>
<dbReference type="GO" id="GO:0006122">
    <property type="term" value="P:mitochondrial electron transport, ubiquinol to cytochrome c"/>
    <property type="evidence" value="ECO:0007669"/>
    <property type="project" value="UniProtKB-UniRule"/>
</dbReference>
<proteinExistence type="inferred from homology"/>
<evidence type="ECO:0000256" key="5">
    <source>
        <dbReference type="ARBA" id="ARBA00022692"/>
    </source>
</evidence>
<evidence type="ECO:0000313" key="12">
    <source>
        <dbReference type="EMBL" id="RVD81500.1"/>
    </source>
</evidence>
<evidence type="ECO:0000256" key="6">
    <source>
        <dbReference type="ARBA" id="ARBA00022792"/>
    </source>
</evidence>
<evidence type="ECO:0000256" key="1">
    <source>
        <dbReference type="ARBA" id="ARBA00004434"/>
    </source>
</evidence>
<dbReference type="VEuPathDB" id="FungiDB:DFL_009364"/>
<dbReference type="PANTHER" id="PTHR12119:SF2">
    <property type="entry name" value="CYTOCHROME B-C1 COMPLEX SUBUNIT 8"/>
    <property type="match status" value="1"/>
</dbReference>
<dbReference type="EMBL" id="SAEB01000012">
    <property type="protein sequence ID" value="RVD81500.1"/>
    <property type="molecule type" value="Genomic_DNA"/>
</dbReference>
<evidence type="ECO:0000256" key="7">
    <source>
        <dbReference type="ARBA" id="ARBA00022982"/>
    </source>
</evidence>
<dbReference type="InterPro" id="IPR036642">
    <property type="entry name" value="Cyt_bc1_su8_sf"/>
</dbReference>
<evidence type="ECO:0000256" key="8">
    <source>
        <dbReference type="ARBA" id="ARBA00022989"/>
    </source>
</evidence>
<dbReference type="InterPro" id="IPR004205">
    <property type="entry name" value="Cyt_bc1_su8"/>
</dbReference>
<keyword evidence="10" id="KW-0472">Membrane</keyword>
<comment type="subcellular location">
    <subcellularLocation>
        <location evidence="1 11">Mitochondrion inner membrane</location>
        <topology evidence="1 11">Single-pass membrane protein</topology>
    </subcellularLocation>
</comment>
<keyword evidence="3 11" id="KW-0813">Transport</keyword>
<evidence type="ECO:0000256" key="11">
    <source>
        <dbReference type="RuleBase" id="RU368118"/>
    </source>
</evidence>
<keyword evidence="13" id="KW-1185">Reference proteome</keyword>
<dbReference type="GO" id="GO:0005743">
    <property type="term" value="C:mitochondrial inner membrane"/>
    <property type="evidence" value="ECO:0007669"/>
    <property type="project" value="UniProtKB-SubCell"/>
</dbReference>
<dbReference type="Proteomes" id="UP000283090">
    <property type="component" value="Unassembled WGS sequence"/>
</dbReference>
<dbReference type="RefSeq" id="XP_067487044.1">
    <property type="nucleotide sequence ID" value="XM_067639235.1"/>
</dbReference>
<protein>
    <recommendedName>
        <fullName evidence="11">Cytochrome b-c1 complex subunit 8</fullName>
    </recommendedName>
    <alternativeName>
        <fullName evidence="11">Complex III subunit 8</fullName>
    </alternativeName>
</protein>
<comment type="function">
    <text evidence="11">Component of the ubiquinol-cytochrome c oxidoreductase, a multisubunit transmembrane complex that is part of the mitochondrial electron transport chain which drives oxidative phosphorylation. The complex plays an important role in the uptake of multiple carbon sources present in different host niches.</text>
</comment>
<evidence type="ECO:0000313" key="13">
    <source>
        <dbReference type="Proteomes" id="UP000283090"/>
    </source>
</evidence>
<gene>
    <name evidence="12" type="ORF">DFL_009364</name>
</gene>
<accession>A0A436ZRD3</accession>
<evidence type="ECO:0000256" key="9">
    <source>
        <dbReference type="ARBA" id="ARBA00023128"/>
    </source>
</evidence>
<dbReference type="OrthoDB" id="6683853at2759"/>
<keyword evidence="6 11" id="KW-0999">Mitochondrion inner membrane</keyword>
<keyword evidence="8" id="KW-1133">Transmembrane helix</keyword>
<dbReference type="GeneID" id="93591675"/>
<name>A0A436ZRD3_ARTFL</name>
<dbReference type="Gene3D" id="1.20.5.210">
    <property type="entry name" value="Cytochrome b-c1 complex subunit 8"/>
    <property type="match status" value="1"/>
</dbReference>
<reference evidence="12 13" key="1">
    <citation type="submission" date="2019-01" db="EMBL/GenBank/DDBJ databases">
        <title>Intercellular communication is required for trap formation in the nematode-trapping fungus Duddingtonia flagrans.</title>
        <authorList>
            <person name="Youssar L."/>
            <person name="Wernet V."/>
            <person name="Hensel N."/>
            <person name="Hildebrandt H.-G."/>
            <person name="Fischer R."/>
        </authorList>
    </citation>
    <scope>NUCLEOTIDE SEQUENCE [LARGE SCALE GENOMIC DNA]</scope>
    <source>
        <strain evidence="12 13">CBS H-5679</strain>
    </source>
</reference>
<dbReference type="STRING" id="97331.A0A436ZRD3"/>
<evidence type="ECO:0000256" key="10">
    <source>
        <dbReference type="ARBA" id="ARBA00023136"/>
    </source>
</evidence>
<keyword evidence="9 11" id="KW-0496">Mitochondrion</keyword>
<dbReference type="FunFam" id="1.20.5.210:FF:000001">
    <property type="entry name" value="Cytochrome b-c1 complex subunit 8"/>
    <property type="match status" value="1"/>
</dbReference>
<evidence type="ECO:0000256" key="4">
    <source>
        <dbReference type="ARBA" id="ARBA00022660"/>
    </source>
</evidence>
<dbReference type="SUPFAM" id="SSF81508">
    <property type="entry name" value="Ubiquinone-binding protein QP-C of cytochrome bc1 complex (Ubiquinol-cytochrome c reductase)"/>
    <property type="match status" value="1"/>
</dbReference>
<dbReference type="PANTHER" id="PTHR12119">
    <property type="entry name" value="UBIQUINOL-CYTOCHROME C REDUCTASE COMPLEX UBIQUINONE-BINDING PROTEIN QP-C"/>
    <property type="match status" value="1"/>
</dbReference>
<dbReference type="GO" id="GO:0045275">
    <property type="term" value="C:respiratory chain complex III"/>
    <property type="evidence" value="ECO:0007669"/>
    <property type="project" value="UniProtKB-UniRule"/>
</dbReference>
<dbReference type="Pfam" id="PF02939">
    <property type="entry name" value="UcrQ"/>
    <property type="match status" value="1"/>
</dbReference>
<comment type="caution">
    <text evidence="12">The sequence shown here is derived from an EMBL/GenBank/DDBJ whole genome shotgun (WGS) entry which is preliminary data.</text>
</comment>
<evidence type="ECO:0000256" key="2">
    <source>
        <dbReference type="ARBA" id="ARBA00007668"/>
    </source>
</evidence>